<sequence length="124" mass="13937">MPSGMKGRSSSASGRLEHQSGSSILSELGRNWSGAGPGGRGQKVMPEWLVRELLKRDKRRHSITLGDELQVIRQQRQHVAESVRSFQVVLTTSQYRLIPQEVTRSPPFSSLQSELLYCHLKMPP</sequence>
<protein>
    <submittedName>
        <fullName evidence="2">Uncharacterized protein</fullName>
    </submittedName>
</protein>
<comment type="caution">
    <text evidence="2">The sequence shown here is derived from an EMBL/GenBank/DDBJ whole genome shotgun (WGS) entry which is preliminary data.</text>
</comment>
<reference evidence="2 3" key="1">
    <citation type="submission" date="2019-04" db="EMBL/GenBank/DDBJ databases">
        <title>Chromosome genome assembly for Takifugu flavidus.</title>
        <authorList>
            <person name="Xiao S."/>
        </authorList>
    </citation>
    <scope>NUCLEOTIDE SEQUENCE [LARGE SCALE GENOMIC DNA]</scope>
    <source>
        <strain evidence="2">HTHZ2018</strain>
        <tissue evidence="2">Muscle</tissue>
    </source>
</reference>
<feature type="region of interest" description="Disordered" evidence="1">
    <location>
        <begin position="1"/>
        <end position="43"/>
    </location>
</feature>
<organism evidence="2 3">
    <name type="scientific">Takifugu flavidus</name>
    <name type="common">sansaifugu</name>
    <dbReference type="NCBI Taxonomy" id="433684"/>
    <lineage>
        <taxon>Eukaryota</taxon>
        <taxon>Metazoa</taxon>
        <taxon>Chordata</taxon>
        <taxon>Craniata</taxon>
        <taxon>Vertebrata</taxon>
        <taxon>Euteleostomi</taxon>
        <taxon>Actinopterygii</taxon>
        <taxon>Neopterygii</taxon>
        <taxon>Teleostei</taxon>
        <taxon>Neoteleostei</taxon>
        <taxon>Acanthomorphata</taxon>
        <taxon>Eupercaria</taxon>
        <taxon>Tetraodontiformes</taxon>
        <taxon>Tetradontoidea</taxon>
        <taxon>Tetraodontidae</taxon>
        <taxon>Takifugu</taxon>
    </lineage>
</organism>
<evidence type="ECO:0000256" key="1">
    <source>
        <dbReference type="SAM" id="MobiDB-lite"/>
    </source>
</evidence>
<feature type="compositionally biased region" description="Polar residues" evidence="1">
    <location>
        <begin position="8"/>
        <end position="25"/>
    </location>
</feature>
<name>A0A5C6PD79_9TELE</name>
<dbReference type="Proteomes" id="UP000324091">
    <property type="component" value="Chromosome 12"/>
</dbReference>
<accession>A0A5C6PD79</accession>
<evidence type="ECO:0000313" key="2">
    <source>
        <dbReference type="EMBL" id="TWW76959.1"/>
    </source>
</evidence>
<gene>
    <name evidence="2" type="ORF">D4764_12G0003490</name>
</gene>
<evidence type="ECO:0000313" key="3">
    <source>
        <dbReference type="Proteomes" id="UP000324091"/>
    </source>
</evidence>
<proteinExistence type="predicted"/>
<keyword evidence="3" id="KW-1185">Reference proteome</keyword>
<dbReference type="EMBL" id="RHFK02000004">
    <property type="protein sequence ID" value="TWW76959.1"/>
    <property type="molecule type" value="Genomic_DNA"/>
</dbReference>
<dbReference type="AlphaFoldDB" id="A0A5C6PD79"/>